<evidence type="ECO:0000313" key="4">
    <source>
        <dbReference type="Proteomes" id="UP001595379"/>
    </source>
</evidence>
<proteinExistence type="inferred from homology"/>
<dbReference type="PANTHER" id="PTHR34068:SF1">
    <property type="entry name" value="UPF0145 PROTEIN YBJQ"/>
    <property type="match status" value="1"/>
</dbReference>
<dbReference type="SUPFAM" id="SSF117782">
    <property type="entry name" value="YbjQ-like"/>
    <property type="match status" value="1"/>
</dbReference>
<keyword evidence="4" id="KW-1185">Reference proteome</keyword>
<accession>A0ABV7A0P6</accession>
<dbReference type="Proteomes" id="UP001595379">
    <property type="component" value="Unassembled WGS sequence"/>
</dbReference>
<sequence>MIVTTTPSIEGKIIREYKGVVTGEAILGAHIFRDLFAGIRDIVGGRSGSYEKSLREAREIALQELQEEAQKRGANAVVGVDLDYEVIGEQGSMLMVSASGTAVTI</sequence>
<evidence type="ECO:0000256" key="1">
    <source>
        <dbReference type="ARBA" id="ARBA00010751"/>
    </source>
</evidence>
<dbReference type="PANTHER" id="PTHR34068">
    <property type="entry name" value="UPF0145 PROTEIN YBJQ"/>
    <property type="match status" value="1"/>
</dbReference>
<reference evidence="4" key="1">
    <citation type="journal article" date="2019" name="Int. J. Syst. Evol. Microbiol.">
        <title>The Global Catalogue of Microorganisms (GCM) 10K type strain sequencing project: providing services to taxonomists for standard genome sequencing and annotation.</title>
        <authorList>
            <consortium name="The Broad Institute Genomics Platform"/>
            <consortium name="The Broad Institute Genome Sequencing Center for Infectious Disease"/>
            <person name="Wu L."/>
            <person name="Ma J."/>
        </authorList>
    </citation>
    <scope>NUCLEOTIDE SEQUENCE [LARGE SCALE GENOMIC DNA]</scope>
    <source>
        <strain evidence="4">KCTC 52487</strain>
    </source>
</reference>
<dbReference type="Gene3D" id="3.30.110.70">
    <property type="entry name" value="Hypothetical protein apc22750. Chain B"/>
    <property type="match status" value="1"/>
</dbReference>
<name>A0ABV7A0P6_9PROT</name>
<dbReference type="InterPro" id="IPR002765">
    <property type="entry name" value="UPF0145_YbjQ-like"/>
</dbReference>
<evidence type="ECO:0000313" key="3">
    <source>
        <dbReference type="EMBL" id="MFC2927217.1"/>
    </source>
</evidence>
<dbReference type="RefSeq" id="WP_343163205.1">
    <property type="nucleotide sequence ID" value="NZ_JBHRSV010000028.1"/>
</dbReference>
<dbReference type="NCBIfam" id="NF002776">
    <property type="entry name" value="PRK02877.1"/>
    <property type="match status" value="1"/>
</dbReference>
<evidence type="ECO:0000256" key="2">
    <source>
        <dbReference type="HAMAP-Rule" id="MF_00338"/>
    </source>
</evidence>
<comment type="similarity">
    <text evidence="1 2">Belongs to the UPF0145 family.</text>
</comment>
<dbReference type="InterPro" id="IPR035439">
    <property type="entry name" value="UPF0145_dom_sf"/>
</dbReference>
<protein>
    <recommendedName>
        <fullName evidence="2">UPF0145 protein ACFOOR_13990</fullName>
    </recommendedName>
</protein>
<organism evidence="3 4">
    <name type="scientific">Hyphobacterium vulgare</name>
    <dbReference type="NCBI Taxonomy" id="1736751"/>
    <lineage>
        <taxon>Bacteria</taxon>
        <taxon>Pseudomonadati</taxon>
        <taxon>Pseudomonadota</taxon>
        <taxon>Alphaproteobacteria</taxon>
        <taxon>Maricaulales</taxon>
        <taxon>Maricaulaceae</taxon>
        <taxon>Hyphobacterium</taxon>
    </lineage>
</organism>
<dbReference type="Pfam" id="PF01906">
    <property type="entry name" value="YbjQ_1"/>
    <property type="match status" value="1"/>
</dbReference>
<dbReference type="HAMAP" id="MF_00338">
    <property type="entry name" value="UPF0145"/>
    <property type="match status" value="1"/>
</dbReference>
<comment type="caution">
    <text evidence="3">The sequence shown here is derived from an EMBL/GenBank/DDBJ whole genome shotgun (WGS) entry which is preliminary data.</text>
</comment>
<dbReference type="EMBL" id="JBHRSV010000028">
    <property type="protein sequence ID" value="MFC2927217.1"/>
    <property type="molecule type" value="Genomic_DNA"/>
</dbReference>
<gene>
    <name evidence="3" type="ORF">ACFOOR_13990</name>
</gene>